<evidence type="ECO:0000256" key="1">
    <source>
        <dbReference type="SAM" id="MobiDB-lite"/>
    </source>
</evidence>
<sequence length="359" mass="38548">MGWGAGGSCAHSTPRWRTCESAALLGSQTAATRQSTRETSVRKEERVGWRHAASTRWLQAAHKALYGVLRGPRDVEEPALCPRLSAAQVASDPSAAALHLTQAGVLRVDGVIDKALARALHAQCEQQLELALRHLRSGGARPTDWLAEHLLSLGPDLGKRHDCKLPLLPHVREALAQALRTLAAPIRLVVGSDAELFELSVVVSEPGCGRQPLHADFPQYADGEGAVAIVAFVATHDLRATMGPTIFLPRTHTAQFHAAFDATADDVDAREKLLAAQPAVSPVLRSGDVVLMDSALIHGGGANIVSRRALFHFSFKRPDAYPGGRFSSLLESLRGKHFLNEADDWLAEAPVDEATGMVL</sequence>
<reference evidence="2 3" key="1">
    <citation type="journal article" date="2024" name="Science">
        <title>Giant polyketide synthase enzymes in the biosynthesis of giant marine polyether toxins.</title>
        <authorList>
            <person name="Fallon T.R."/>
            <person name="Shende V.V."/>
            <person name="Wierzbicki I.H."/>
            <person name="Pendleton A.L."/>
            <person name="Watervoot N.F."/>
            <person name="Auber R.P."/>
            <person name="Gonzalez D.J."/>
            <person name="Wisecaver J.H."/>
            <person name="Moore B.S."/>
        </authorList>
    </citation>
    <scope>NUCLEOTIDE SEQUENCE [LARGE SCALE GENOMIC DNA]</scope>
    <source>
        <strain evidence="2 3">12B1</strain>
    </source>
</reference>
<gene>
    <name evidence="2" type="ORF">AB1Y20_011596</name>
</gene>
<dbReference type="Pfam" id="PF05721">
    <property type="entry name" value="PhyH"/>
    <property type="match status" value="1"/>
</dbReference>
<dbReference type="Gene3D" id="2.60.120.620">
    <property type="entry name" value="q2cbj1_9rhob like domain"/>
    <property type="match status" value="1"/>
</dbReference>
<feature type="compositionally biased region" description="Basic and acidic residues" evidence="1">
    <location>
        <begin position="35"/>
        <end position="46"/>
    </location>
</feature>
<dbReference type="Proteomes" id="UP001515480">
    <property type="component" value="Unassembled WGS sequence"/>
</dbReference>
<evidence type="ECO:0000313" key="3">
    <source>
        <dbReference type="Proteomes" id="UP001515480"/>
    </source>
</evidence>
<organism evidence="2 3">
    <name type="scientific">Prymnesium parvum</name>
    <name type="common">Toxic golden alga</name>
    <dbReference type="NCBI Taxonomy" id="97485"/>
    <lineage>
        <taxon>Eukaryota</taxon>
        <taxon>Haptista</taxon>
        <taxon>Haptophyta</taxon>
        <taxon>Prymnesiophyceae</taxon>
        <taxon>Prymnesiales</taxon>
        <taxon>Prymnesiaceae</taxon>
        <taxon>Prymnesium</taxon>
    </lineage>
</organism>
<dbReference type="AlphaFoldDB" id="A0AB34IHL0"/>
<dbReference type="EMBL" id="JBGBPQ010000025">
    <property type="protein sequence ID" value="KAL1499390.1"/>
    <property type="molecule type" value="Genomic_DNA"/>
</dbReference>
<proteinExistence type="predicted"/>
<name>A0AB34IHL0_PRYPA</name>
<dbReference type="InterPro" id="IPR051961">
    <property type="entry name" value="Fungal_Metabolite_Diox"/>
</dbReference>
<dbReference type="InterPro" id="IPR008775">
    <property type="entry name" value="Phytyl_CoA_dOase-like"/>
</dbReference>
<evidence type="ECO:0008006" key="4">
    <source>
        <dbReference type="Google" id="ProtNLM"/>
    </source>
</evidence>
<feature type="region of interest" description="Disordered" evidence="1">
    <location>
        <begin position="27"/>
        <end position="46"/>
    </location>
</feature>
<dbReference type="PANTHER" id="PTHR37563:SF2">
    <property type="entry name" value="PHYTANOYL-COA DIOXYGENASE FAMILY PROTEIN (AFU_ORTHOLOGUE AFUA_2G03330)"/>
    <property type="match status" value="1"/>
</dbReference>
<keyword evidence="3" id="KW-1185">Reference proteome</keyword>
<accession>A0AB34IHL0</accession>
<evidence type="ECO:0000313" key="2">
    <source>
        <dbReference type="EMBL" id="KAL1499390.1"/>
    </source>
</evidence>
<protein>
    <recommendedName>
        <fullName evidence="4">Phytanoyl-CoA dioxygenase</fullName>
    </recommendedName>
</protein>
<dbReference type="SUPFAM" id="SSF51197">
    <property type="entry name" value="Clavaminate synthase-like"/>
    <property type="match status" value="1"/>
</dbReference>
<dbReference type="PANTHER" id="PTHR37563">
    <property type="entry name" value="PHYTANOYL-COA DIOXYGENASE FAMILY PROTEIN (AFU_ORTHOLOGUE AFUA_2G03330)"/>
    <property type="match status" value="1"/>
</dbReference>
<comment type="caution">
    <text evidence="2">The sequence shown here is derived from an EMBL/GenBank/DDBJ whole genome shotgun (WGS) entry which is preliminary data.</text>
</comment>